<dbReference type="Pfam" id="PF00754">
    <property type="entry name" value="F5_F8_type_C"/>
    <property type="match status" value="2"/>
</dbReference>
<dbReference type="InterPro" id="IPR008928">
    <property type="entry name" value="6-hairpin_glycosidase_sf"/>
</dbReference>
<dbReference type="EMBL" id="JAPFFF010000016">
    <property type="protein sequence ID" value="KAK8864944.1"/>
    <property type="molecule type" value="Genomic_DNA"/>
</dbReference>
<dbReference type="Proteomes" id="UP001470230">
    <property type="component" value="Unassembled WGS sequence"/>
</dbReference>
<evidence type="ECO:0000256" key="1">
    <source>
        <dbReference type="ARBA" id="ARBA00005615"/>
    </source>
</evidence>
<reference evidence="7 8" key="1">
    <citation type="submission" date="2024-04" db="EMBL/GenBank/DDBJ databases">
        <title>Tritrichomonas musculus Genome.</title>
        <authorList>
            <person name="Alves-Ferreira E."/>
            <person name="Grigg M."/>
            <person name="Lorenzi H."/>
            <person name="Galac M."/>
        </authorList>
    </citation>
    <scope>NUCLEOTIDE SEQUENCE [LARGE SCALE GENOMIC DNA]</scope>
    <source>
        <strain evidence="7 8">EAF2021</strain>
    </source>
</reference>
<evidence type="ECO:0000256" key="2">
    <source>
        <dbReference type="ARBA" id="ARBA00012757"/>
    </source>
</evidence>
<evidence type="ECO:0000313" key="8">
    <source>
        <dbReference type="Proteomes" id="UP001470230"/>
    </source>
</evidence>
<dbReference type="PROSITE" id="PS50022">
    <property type="entry name" value="FA58C_3"/>
    <property type="match status" value="2"/>
</dbReference>
<dbReference type="EC" id="3.2.1.28" evidence="2"/>
<organism evidence="7 8">
    <name type="scientific">Tritrichomonas musculus</name>
    <dbReference type="NCBI Taxonomy" id="1915356"/>
    <lineage>
        <taxon>Eukaryota</taxon>
        <taxon>Metamonada</taxon>
        <taxon>Parabasalia</taxon>
        <taxon>Tritrichomonadida</taxon>
        <taxon>Tritrichomonadidae</taxon>
        <taxon>Tritrichomonas</taxon>
    </lineage>
</organism>
<dbReference type="Gene3D" id="1.50.10.10">
    <property type="match status" value="1"/>
</dbReference>
<evidence type="ECO:0000256" key="5">
    <source>
        <dbReference type="SAM" id="SignalP"/>
    </source>
</evidence>
<accession>A0ABR2IKV1</accession>
<keyword evidence="8" id="KW-1185">Reference proteome</keyword>
<name>A0ABR2IKV1_9EUKA</name>
<evidence type="ECO:0000256" key="3">
    <source>
        <dbReference type="ARBA" id="ARBA00030473"/>
    </source>
</evidence>
<feature type="domain" description="F5/8 type C" evidence="6">
    <location>
        <begin position="510"/>
        <end position="649"/>
    </location>
</feature>
<dbReference type="Gene3D" id="2.60.120.260">
    <property type="entry name" value="Galactose-binding domain-like"/>
    <property type="match status" value="2"/>
</dbReference>
<comment type="caution">
    <text evidence="7">The sequence shown here is derived from an EMBL/GenBank/DDBJ whole genome shotgun (WGS) entry which is preliminary data.</text>
</comment>
<gene>
    <name evidence="7" type="ORF">M9Y10_010471</name>
</gene>
<feature type="domain" description="F5/8 type C" evidence="6">
    <location>
        <begin position="676"/>
        <end position="782"/>
    </location>
</feature>
<protein>
    <recommendedName>
        <fullName evidence="2">alpha,alpha-trehalase</fullName>
        <ecNumber evidence="2">3.2.1.28</ecNumber>
    </recommendedName>
    <alternativeName>
        <fullName evidence="3">Alpha,alpha-trehalase</fullName>
    </alternativeName>
    <alternativeName>
        <fullName evidence="4">Alpha,alpha-trehalose glucohydrolase</fullName>
    </alternativeName>
</protein>
<dbReference type="SUPFAM" id="SSF49785">
    <property type="entry name" value="Galactose-binding domain-like"/>
    <property type="match status" value="2"/>
</dbReference>
<dbReference type="InterPro" id="IPR000421">
    <property type="entry name" value="FA58C"/>
</dbReference>
<evidence type="ECO:0000256" key="4">
    <source>
        <dbReference type="ARBA" id="ARBA00031637"/>
    </source>
</evidence>
<feature type="signal peptide" evidence="5">
    <location>
        <begin position="1"/>
        <end position="22"/>
    </location>
</feature>
<dbReference type="InterPro" id="IPR012341">
    <property type="entry name" value="6hp_glycosidase-like_sf"/>
</dbReference>
<comment type="similarity">
    <text evidence="1">Belongs to the glycosyl hydrolase 37 family.</text>
</comment>
<keyword evidence="5" id="KW-0732">Signal</keyword>
<evidence type="ECO:0000259" key="6">
    <source>
        <dbReference type="PROSITE" id="PS50022"/>
    </source>
</evidence>
<dbReference type="SUPFAM" id="SSF48208">
    <property type="entry name" value="Six-hairpin glycosidases"/>
    <property type="match status" value="1"/>
</dbReference>
<sequence length="782" mass="89558">MILKIFTAFTLFISFFPLQTYSKTDIFNTTKVPTPIFDSNPGYVELYWKAWEMAYNHVIDDPGAPHSPYMDEVCYDFVIWIWDSCFMTLFNRYASNDYFPGVSNLNNIYMPFYDSVGTTQSVWFADNPNLLAWVEWENFLMSGDVTRVKWLINDRKYLQKHFMMMESSKPGDSIPSASHRLAHERLAFGYTGSNQIVGMDNSPRGRTYGEDNILWIDIISQQALSAYYISKLAEVAGNEEVKNEYNRYYGELKGLINRFYWDEDDGFYYDINKNDPSLKDKVKTVASFWPLLAFVADQKQAKKLFNHFNSNSSFGGFVNFPSVSRDDPDFDNETGAYWRGGLWLPTAYMGIKGIENYGYCKEADEASEKILNDMYVTYKTVIPHTIWETYAPSSNAPSTEYGNIVRQDFCGWSALGPISLFIENVIGFNHVNAIEKVVEWRLHQKGRHGITNFSFGDVKTDIVYCNDTITVRSNGSYTLKVNNVSIQISEGIQSFDLTGKPVKNPEILPFDPTPLPYVAPNIARNKESYAASLSDSAHGPEKANDGDRNTMWIAANGNPNNWWYVDLGDVYNVTKGEISFEKESLWKYRIEGSFDGISWFSIVDRSDNDRTIPVQEFDCNVVAQFIRVVVTESAKDSWTSIRLFQLFGDRVNVVSNQMKASASNYQDEKHPPSAGNDGSVDTMWIAKNGDLGNWWMVDFGEVKKVTGSQIIFEKEGDLWKYVVEGSVDGNKWKVLEDRSDNEKVDQIQCHRFVDEVQFVRVRFTGLPDDNWAAFKEFEVFGD</sequence>
<dbReference type="InterPro" id="IPR008979">
    <property type="entry name" value="Galactose-bd-like_sf"/>
</dbReference>
<evidence type="ECO:0000313" key="7">
    <source>
        <dbReference type="EMBL" id="KAK8864944.1"/>
    </source>
</evidence>
<dbReference type="PANTHER" id="PTHR23403">
    <property type="entry name" value="TREHALASE"/>
    <property type="match status" value="1"/>
</dbReference>
<proteinExistence type="inferred from homology"/>
<dbReference type="InterPro" id="IPR001661">
    <property type="entry name" value="Glyco_hydro_37"/>
</dbReference>
<feature type="chain" id="PRO_5045594629" description="alpha,alpha-trehalase" evidence="5">
    <location>
        <begin position="23"/>
        <end position="782"/>
    </location>
</feature>
<dbReference type="InterPro" id="IPR054491">
    <property type="entry name" value="MGH1-like_GH"/>
</dbReference>
<dbReference type="PANTHER" id="PTHR23403:SF1">
    <property type="entry name" value="TREHALASE"/>
    <property type="match status" value="1"/>
</dbReference>
<dbReference type="Pfam" id="PF22422">
    <property type="entry name" value="MGH1-like_GH"/>
    <property type="match status" value="1"/>
</dbReference>